<dbReference type="GO" id="GO:0008381">
    <property type="term" value="F:mechanosensitive monoatomic ion channel activity"/>
    <property type="evidence" value="ECO:0007669"/>
    <property type="project" value="TreeGrafter"/>
</dbReference>
<name>A0A6P4Y9H9_BRABE</name>
<feature type="transmembrane region" description="Helical" evidence="7">
    <location>
        <begin position="345"/>
        <end position="365"/>
    </location>
</feature>
<dbReference type="InterPro" id="IPR012496">
    <property type="entry name" value="TMC_dom"/>
</dbReference>
<evidence type="ECO:0000256" key="1">
    <source>
        <dbReference type="ARBA" id="ARBA00004141"/>
    </source>
</evidence>
<dbReference type="Proteomes" id="UP000515135">
    <property type="component" value="Unplaced"/>
</dbReference>
<evidence type="ECO:0000256" key="6">
    <source>
        <dbReference type="SAM" id="MobiDB-lite"/>
    </source>
</evidence>
<dbReference type="OrthoDB" id="5831905at2759"/>
<feature type="transmembrane region" description="Helical" evidence="7">
    <location>
        <begin position="482"/>
        <end position="503"/>
    </location>
</feature>
<feature type="transmembrane region" description="Helical" evidence="7">
    <location>
        <begin position="267"/>
        <end position="289"/>
    </location>
</feature>
<evidence type="ECO:0000256" key="4">
    <source>
        <dbReference type="ARBA" id="ARBA00022989"/>
    </source>
</evidence>
<keyword evidence="5 7" id="KW-0472">Membrane</keyword>
<feature type="compositionally biased region" description="Acidic residues" evidence="6">
    <location>
        <begin position="127"/>
        <end position="167"/>
    </location>
</feature>
<keyword evidence="3 7" id="KW-0812">Transmembrane</keyword>
<evidence type="ECO:0000259" key="8">
    <source>
        <dbReference type="Pfam" id="PF07810"/>
    </source>
</evidence>
<proteinExistence type="inferred from homology"/>
<feature type="transmembrane region" description="Helical" evidence="7">
    <location>
        <begin position="439"/>
        <end position="460"/>
    </location>
</feature>
<feature type="compositionally biased region" description="Low complexity" evidence="6">
    <location>
        <begin position="978"/>
        <end position="995"/>
    </location>
</feature>
<feature type="transmembrane region" description="Helical" evidence="7">
    <location>
        <begin position="723"/>
        <end position="744"/>
    </location>
</feature>
<comment type="similarity">
    <text evidence="2">Belongs to the TMC family.</text>
</comment>
<feature type="domain" description="TMC" evidence="8">
    <location>
        <begin position="603"/>
        <end position="718"/>
    </location>
</feature>
<dbReference type="GO" id="GO:0005886">
    <property type="term" value="C:plasma membrane"/>
    <property type="evidence" value="ECO:0007669"/>
    <property type="project" value="InterPro"/>
</dbReference>
<dbReference type="InterPro" id="IPR038900">
    <property type="entry name" value="TMC"/>
</dbReference>
<feature type="region of interest" description="Disordered" evidence="6">
    <location>
        <begin position="1"/>
        <end position="167"/>
    </location>
</feature>
<evidence type="ECO:0000256" key="5">
    <source>
        <dbReference type="ARBA" id="ARBA00023136"/>
    </source>
</evidence>
<dbReference type="Pfam" id="PF07810">
    <property type="entry name" value="TMC"/>
    <property type="match status" value="1"/>
</dbReference>
<gene>
    <name evidence="10" type="primary">LOC109465930</name>
</gene>
<evidence type="ECO:0000313" key="9">
    <source>
        <dbReference type="Proteomes" id="UP000515135"/>
    </source>
</evidence>
<evidence type="ECO:0000256" key="7">
    <source>
        <dbReference type="SAM" id="Phobius"/>
    </source>
</evidence>
<organism evidence="9 10">
    <name type="scientific">Branchiostoma belcheri</name>
    <name type="common">Amphioxus</name>
    <dbReference type="NCBI Taxonomy" id="7741"/>
    <lineage>
        <taxon>Eukaryota</taxon>
        <taxon>Metazoa</taxon>
        <taxon>Chordata</taxon>
        <taxon>Cephalochordata</taxon>
        <taxon>Leptocardii</taxon>
        <taxon>Amphioxiformes</taxon>
        <taxon>Branchiostomatidae</taxon>
        <taxon>Branchiostoma</taxon>
    </lineage>
</organism>
<dbReference type="PANTHER" id="PTHR23302:SF40">
    <property type="entry name" value="TRANSMEMBRANE CHANNEL-LIKE PROTEIN"/>
    <property type="match status" value="1"/>
</dbReference>
<reference evidence="10" key="1">
    <citation type="submission" date="2025-08" db="UniProtKB">
        <authorList>
            <consortium name="RefSeq"/>
        </authorList>
    </citation>
    <scope>IDENTIFICATION</scope>
    <source>
        <tissue evidence="10">Gonad</tissue>
    </source>
</reference>
<keyword evidence="9" id="KW-1185">Reference proteome</keyword>
<protein>
    <submittedName>
        <fullName evidence="10">Transmembrane channel-like protein 1</fullName>
    </submittedName>
</protein>
<dbReference type="RefSeq" id="XP_019618974.1">
    <property type="nucleotide sequence ID" value="XM_019763415.1"/>
</dbReference>
<sequence>MRSETQSAEVKFDIEVDFEDDTGNDGGGEGSSHDEGSRGTRSSGNLTAKDRGRSDIDDVEEIEDEEPKGKKKDKKEKKKKEKEKAKKKKEKEKDKKKKEKEKDKKKKEKEKEKKKDKKKDKKKPVEEEIILSDSSDDDGGDKDEDDDDEDSDDVETIEETDGDEIPEETILENIQRQKEIIASIRKQPWRMKKKLKTLRVAQEYLNKYEGRLSKGKGYKETFTRAFKKIKRELSNFISILIPWETRIKTIESYFGSVVASYFLFLRWLFWINIVLSIFTMAFVIIPELVAGFPYGSIPRKTVPNDELHRAAHIGTIWDFGGYLQYSVLFYGYYGNAKSIGSGYQLPLAYFLVGISTFVYSFAVILRQMAKNSRMSKMSTSDDQFQFCWKVFCGWDYLIGNSETADNKVAAITTGLREAILEEEEKNKDEQRYITISLRVLANVLVTILLAGSGYAIQLVVERSEQFEKMDPSKLSWWEQNEVSMVVSIITMVFPVFFDLIGGMEKYHPRVMLRWSLARVMVLNLGNLYTLMIALFKKVNNLADEARKAREALQALEAAAYNNTLVAQNATAASLIREAVAEIGMNNTAMADILAQKAGIKEQCWETIVGQEMFKLSVFDMIATVVTTFILEFLRGLFVRFANYCWCWDLETGFPGYAEFGVADNVLHLIYNQGMIWMGAFFAPSLPALNVLKLIGLMYLRSWAVMMCNIPHERVFRASRSNNFYLVLLLIMLFLSMLPTGYVMVSIEPSRNCGPFSGKERMFDIISDTVNEKFPPWMRSVMAYLSTAGVMIPLFMLLIMAIYYLQSLLKSYKEANNDLRIQLQYERTEGKKKVYEMSAAKNGGGGGTTETTENAAGATGGVGRGRGNPGAIPNGRLPTGCGGMPRFPMNHAGPRGMMGAMGGMPGFGGMGMPFQRMGMYSPNVRYGGYGGYVPVRQYMNPYDGVILTPPMAPPRFRRVQYTPQPGTKLMAVPTAKTVGSYSQSRRSSIGRQSSRGPTTVLVPEGYQLVQVHVDGGDDGESVQETSFMDGQYMDDELGAHGGMDA</sequence>
<feature type="compositionally biased region" description="Acidic residues" evidence="6">
    <location>
        <begin position="57"/>
        <end position="66"/>
    </location>
</feature>
<evidence type="ECO:0000313" key="10">
    <source>
        <dbReference type="RefSeq" id="XP_019618974.1"/>
    </source>
</evidence>
<evidence type="ECO:0000256" key="2">
    <source>
        <dbReference type="ARBA" id="ARBA00006510"/>
    </source>
</evidence>
<feature type="transmembrane region" description="Helical" evidence="7">
    <location>
        <begin position="674"/>
        <end position="699"/>
    </location>
</feature>
<dbReference type="KEGG" id="bbel:109465930"/>
<dbReference type="AlphaFoldDB" id="A0A6P4Y9H9"/>
<comment type="subcellular location">
    <subcellularLocation>
        <location evidence="1">Membrane</location>
        <topology evidence="1">Multi-pass membrane protein</topology>
    </subcellularLocation>
</comment>
<feature type="transmembrane region" description="Helical" evidence="7">
    <location>
        <begin position="780"/>
        <end position="804"/>
    </location>
</feature>
<dbReference type="PANTHER" id="PTHR23302">
    <property type="entry name" value="TRANSMEMBRANE CHANNEL-RELATED"/>
    <property type="match status" value="1"/>
</dbReference>
<accession>A0A6P4Y9H9</accession>
<evidence type="ECO:0000256" key="3">
    <source>
        <dbReference type="ARBA" id="ARBA00022692"/>
    </source>
</evidence>
<keyword evidence="4 7" id="KW-1133">Transmembrane helix</keyword>
<feature type="compositionally biased region" description="Basic residues" evidence="6">
    <location>
        <begin position="69"/>
        <end position="122"/>
    </location>
</feature>
<feature type="region of interest" description="Disordered" evidence="6">
    <location>
        <begin position="974"/>
        <end position="998"/>
    </location>
</feature>
<dbReference type="GeneID" id="109465930"/>